<feature type="region of interest" description="Disordered" evidence="1">
    <location>
        <begin position="83"/>
        <end position="116"/>
    </location>
</feature>
<sequence>MGSQGRNINIIATITIVLLLSSVPQEATARILKEEEEEGVDRWMRNEHLLLPSFYNPVHSPTPNPGTEGKAFRARTIEQKNFVGREKRVVVHPPPIPPSSHGNKKQMGNDTSSRSN</sequence>
<proteinExistence type="predicted"/>
<name>A0ABS8SQK1_DATST</name>
<evidence type="ECO:0000313" key="4">
    <source>
        <dbReference type="Proteomes" id="UP000823775"/>
    </source>
</evidence>
<dbReference type="EMBL" id="JACEIK010000703">
    <property type="protein sequence ID" value="MCD7461183.1"/>
    <property type="molecule type" value="Genomic_DNA"/>
</dbReference>
<evidence type="ECO:0000256" key="1">
    <source>
        <dbReference type="SAM" id="MobiDB-lite"/>
    </source>
</evidence>
<feature type="chain" id="PRO_5047528314" evidence="2">
    <location>
        <begin position="30"/>
        <end position="116"/>
    </location>
</feature>
<evidence type="ECO:0000313" key="3">
    <source>
        <dbReference type="EMBL" id="MCD7461183.1"/>
    </source>
</evidence>
<gene>
    <name evidence="3" type="ORF">HAX54_045448</name>
</gene>
<reference evidence="3 4" key="1">
    <citation type="journal article" date="2021" name="BMC Genomics">
        <title>Datura genome reveals duplications of psychoactive alkaloid biosynthetic genes and high mutation rate following tissue culture.</title>
        <authorList>
            <person name="Rajewski A."/>
            <person name="Carter-House D."/>
            <person name="Stajich J."/>
            <person name="Litt A."/>
        </authorList>
    </citation>
    <scope>NUCLEOTIDE SEQUENCE [LARGE SCALE GENOMIC DNA]</scope>
    <source>
        <strain evidence="3">AR-01</strain>
    </source>
</reference>
<keyword evidence="2" id="KW-0732">Signal</keyword>
<accession>A0ABS8SQK1</accession>
<dbReference type="Proteomes" id="UP000823775">
    <property type="component" value="Unassembled WGS sequence"/>
</dbReference>
<evidence type="ECO:0000256" key="2">
    <source>
        <dbReference type="SAM" id="SignalP"/>
    </source>
</evidence>
<organism evidence="3 4">
    <name type="scientific">Datura stramonium</name>
    <name type="common">Jimsonweed</name>
    <name type="synonym">Common thornapple</name>
    <dbReference type="NCBI Taxonomy" id="4076"/>
    <lineage>
        <taxon>Eukaryota</taxon>
        <taxon>Viridiplantae</taxon>
        <taxon>Streptophyta</taxon>
        <taxon>Embryophyta</taxon>
        <taxon>Tracheophyta</taxon>
        <taxon>Spermatophyta</taxon>
        <taxon>Magnoliopsida</taxon>
        <taxon>eudicotyledons</taxon>
        <taxon>Gunneridae</taxon>
        <taxon>Pentapetalae</taxon>
        <taxon>asterids</taxon>
        <taxon>lamiids</taxon>
        <taxon>Solanales</taxon>
        <taxon>Solanaceae</taxon>
        <taxon>Solanoideae</taxon>
        <taxon>Datureae</taxon>
        <taxon>Datura</taxon>
    </lineage>
</organism>
<feature type="signal peptide" evidence="2">
    <location>
        <begin position="1"/>
        <end position="29"/>
    </location>
</feature>
<protein>
    <submittedName>
        <fullName evidence="3">Uncharacterized protein</fullName>
    </submittedName>
</protein>
<feature type="compositionally biased region" description="Polar residues" evidence="1">
    <location>
        <begin position="106"/>
        <end position="116"/>
    </location>
</feature>
<comment type="caution">
    <text evidence="3">The sequence shown here is derived from an EMBL/GenBank/DDBJ whole genome shotgun (WGS) entry which is preliminary data.</text>
</comment>
<keyword evidence="4" id="KW-1185">Reference proteome</keyword>